<dbReference type="Pfam" id="PF00782">
    <property type="entry name" value="DSPc"/>
    <property type="match status" value="1"/>
</dbReference>
<gene>
    <name evidence="18" type="primary">Dusp22</name>
</gene>
<dbReference type="GO" id="GO:0005829">
    <property type="term" value="C:cytosol"/>
    <property type="evidence" value="ECO:0007669"/>
    <property type="project" value="TreeGrafter"/>
</dbReference>
<evidence type="ECO:0000313" key="18">
    <source>
        <dbReference type="EMBL" id="CAB3240201.1"/>
    </source>
</evidence>
<reference evidence="18" key="1">
    <citation type="submission" date="2020-04" db="EMBL/GenBank/DDBJ databases">
        <authorList>
            <person name="Neveu A P."/>
        </authorList>
    </citation>
    <scope>NUCLEOTIDE SEQUENCE</scope>
    <source>
        <tissue evidence="18">Whole embryo</tissue>
    </source>
</reference>
<feature type="compositionally biased region" description="Polar residues" evidence="15">
    <location>
        <begin position="186"/>
        <end position="198"/>
    </location>
</feature>
<evidence type="ECO:0000256" key="8">
    <source>
        <dbReference type="ARBA" id="ARBA00022912"/>
    </source>
</evidence>
<evidence type="ECO:0000256" key="15">
    <source>
        <dbReference type="SAM" id="MobiDB-lite"/>
    </source>
</evidence>
<dbReference type="EC" id="3.1.3.16" evidence="4"/>
<protein>
    <recommendedName>
        <fullName evidence="14">Dual specificity protein phosphatase 15</fullName>
        <ecNumber evidence="4">3.1.3.16</ecNumber>
        <ecNumber evidence="3">3.1.3.48</ecNumber>
    </recommendedName>
</protein>
<keyword evidence="5" id="KW-1003">Cell membrane</keyword>
<evidence type="ECO:0000256" key="13">
    <source>
        <dbReference type="ARBA" id="ARBA00051722"/>
    </source>
</evidence>
<keyword evidence="10" id="KW-0449">Lipoprotein</keyword>
<dbReference type="GO" id="GO:0004725">
    <property type="term" value="F:protein tyrosine phosphatase activity"/>
    <property type="evidence" value="ECO:0007669"/>
    <property type="project" value="UniProtKB-EC"/>
</dbReference>
<organism evidence="18">
    <name type="scientific">Phallusia mammillata</name>
    <dbReference type="NCBI Taxonomy" id="59560"/>
    <lineage>
        <taxon>Eukaryota</taxon>
        <taxon>Metazoa</taxon>
        <taxon>Chordata</taxon>
        <taxon>Tunicata</taxon>
        <taxon>Ascidiacea</taxon>
        <taxon>Phlebobranchia</taxon>
        <taxon>Ascidiidae</taxon>
        <taxon>Phallusia</taxon>
    </lineage>
</organism>
<dbReference type="PROSITE" id="PS50054">
    <property type="entry name" value="TYR_PHOSPHATASE_DUAL"/>
    <property type="match status" value="1"/>
</dbReference>
<dbReference type="EC" id="3.1.3.48" evidence="3"/>
<evidence type="ECO:0000259" key="16">
    <source>
        <dbReference type="PROSITE" id="PS50054"/>
    </source>
</evidence>
<dbReference type="InterPro" id="IPR020422">
    <property type="entry name" value="TYR_PHOSPHATASE_DUAL_dom"/>
</dbReference>
<dbReference type="InterPro" id="IPR000340">
    <property type="entry name" value="Dual-sp_phosphatase_cat-dom"/>
</dbReference>
<dbReference type="SMART" id="SM00195">
    <property type="entry name" value="DSPc"/>
    <property type="match status" value="1"/>
</dbReference>
<evidence type="ECO:0000256" key="9">
    <source>
        <dbReference type="ARBA" id="ARBA00023136"/>
    </source>
</evidence>
<feature type="region of interest" description="Disordered" evidence="15">
    <location>
        <begin position="177"/>
        <end position="205"/>
    </location>
</feature>
<keyword evidence="9" id="KW-0472">Membrane</keyword>
<evidence type="ECO:0000256" key="3">
    <source>
        <dbReference type="ARBA" id="ARBA00013064"/>
    </source>
</evidence>
<dbReference type="PANTHER" id="PTHR45948:SF2">
    <property type="entry name" value="DUAL SPECIFICITY PROTEIN PHOSPHATASE"/>
    <property type="match status" value="1"/>
</dbReference>
<keyword evidence="6" id="KW-0519">Myristate</keyword>
<name>A0A6F9DAR5_9ASCI</name>
<dbReference type="InterPro" id="IPR000387">
    <property type="entry name" value="Tyr_Pase_dom"/>
</dbReference>
<sequence length="226" mass="25548">MGNGMNKILPGLFVGNIRDAKDAKQLEENKITHILSIHDNAKPVLEGKEYLCISASDTPEQNLTPFFHQCTKFIHEARLNGGVVLVHCLAGVSRSVTVTVAYIMVSTNHNHLNTLNAVRHARTVANPNFGFQKQLQKFQEGNLKQEREWFLSTYGPNPFNDQEIVQSLFESYEEEMSQDQLKRPQTVPSGSNCASSYPLNRRDNDPSEVAWTQKRRQGCVVDNFDN</sequence>
<evidence type="ECO:0000256" key="14">
    <source>
        <dbReference type="ARBA" id="ARBA00068799"/>
    </source>
</evidence>
<comment type="similarity">
    <text evidence="2">Belongs to the protein-tyrosine phosphatase family. Non-receptor class dual specificity subfamily.</text>
</comment>
<dbReference type="AlphaFoldDB" id="A0A6F9DAR5"/>
<dbReference type="GO" id="GO:0005886">
    <property type="term" value="C:plasma membrane"/>
    <property type="evidence" value="ECO:0007669"/>
    <property type="project" value="UniProtKB-SubCell"/>
</dbReference>
<evidence type="ECO:0000256" key="5">
    <source>
        <dbReference type="ARBA" id="ARBA00022475"/>
    </source>
</evidence>
<dbReference type="PANTHER" id="PTHR45948">
    <property type="entry name" value="DUAL SPECIFICITY PROTEIN PHOSPHATASE DDB_G0269404-RELATED"/>
    <property type="match status" value="1"/>
</dbReference>
<evidence type="ECO:0000256" key="6">
    <source>
        <dbReference type="ARBA" id="ARBA00022707"/>
    </source>
</evidence>
<comment type="catalytic activity">
    <reaction evidence="12">
        <text>O-phospho-L-threonyl-[protein] + H2O = L-threonyl-[protein] + phosphate</text>
        <dbReference type="Rhea" id="RHEA:47004"/>
        <dbReference type="Rhea" id="RHEA-COMP:11060"/>
        <dbReference type="Rhea" id="RHEA-COMP:11605"/>
        <dbReference type="ChEBI" id="CHEBI:15377"/>
        <dbReference type="ChEBI" id="CHEBI:30013"/>
        <dbReference type="ChEBI" id="CHEBI:43474"/>
        <dbReference type="ChEBI" id="CHEBI:61977"/>
        <dbReference type="EC" id="3.1.3.16"/>
    </reaction>
</comment>
<evidence type="ECO:0000259" key="17">
    <source>
        <dbReference type="PROSITE" id="PS50056"/>
    </source>
</evidence>
<evidence type="ECO:0000256" key="1">
    <source>
        <dbReference type="ARBA" id="ARBA00004342"/>
    </source>
</evidence>
<dbReference type="EMBL" id="LR784682">
    <property type="protein sequence ID" value="CAB3240201.1"/>
    <property type="molecule type" value="mRNA"/>
</dbReference>
<evidence type="ECO:0000256" key="10">
    <source>
        <dbReference type="ARBA" id="ARBA00023288"/>
    </source>
</evidence>
<dbReference type="PRINTS" id="PR01908">
    <property type="entry name" value="ADSPHPHTASE"/>
</dbReference>
<dbReference type="CDD" id="cd14519">
    <property type="entry name" value="DSP_DUSP22_15"/>
    <property type="match status" value="1"/>
</dbReference>
<dbReference type="PROSITE" id="PS50056">
    <property type="entry name" value="TYR_PHOSPHATASE_2"/>
    <property type="match status" value="1"/>
</dbReference>
<keyword evidence="8" id="KW-0904">Protein phosphatase</keyword>
<dbReference type="GO" id="GO:0007165">
    <property type="term" value="P:signal transduction"/>
    <property type="evidence" value="ECO:0007669"/>
    <property type="project" value="TreeGrafter"/>
</dbReference>
<evidence type="ECO:0000256" key="12">
    <source>
        <dbReference type="ARBA" id="ARBA00048336"/>
    </source>
</evidence>
<feature type="domain" description="Tyrosine-protein phosphatase" evidence="16">
    <location>
        <begin position="4"/>
        <end position="144"/>
    </location>
</feature>
<evidence type="ECO:0000256" key="7">
    <source>
        <dbReference type="ARBA" id="ARBA00022801"/>
    </source>
</evidence>
<dbReference type="GO" id="GO:0004722">
    <property type="term" value="F:protein serine/threonine phosphatase activity"/>
    <property type="evidence" value="ECO:0007669"/>
    <property type="project" value="UniProtKB-EC"/>
</dbReference>
<dbReference type="FunFam" id="3.90.190.10:FF:000052">
    <property type="entry name" value="Dual specificity phosphatase 15"/>
    <property type="match status" value="1"/>
</dbReference>
<keyword evidence="7" id="KW-0378">Hydrolase</keyword>
<evidence type="ECO:0000256" key="11">
    <source>
        <dbReference type="ARBA" id="ARBA00047761"/>
    </source>
</evidence>
<dbReference type="Gene3D" id="3.90.190.10">
    <property type="entry name" value="Protein tyrosine phosphatase superfamily"/>
    <property type="match status" value="1"/>
</dbReference>
<dbReference type="InterPro" id="IPR029021">
    <property type="entry name" value="Prot-tyrosine_phosphatase-like"/>
</dbReference>
<proteinExistence type="evidence at transcript level"/>
<evidence type="ECO:0000256" key="2">
    <source>
        <dbReference type="ARBA" id="ARBA00008601"/>
    </source>
</evidence>
<evidence type="ECO:0000256" key="4">
    <source>
        <dbReference type="ARBA" id="ARBA00013081"/>
    </source>
</evidence>
<comment type="catalytic activity">
    <reaction evidence="13">
        <text>O-phospho-L-tyrosyl-[protein] + H2O = L-tyrosyl-[protein] + phosphate</text>
        <dbReference type="Rhea" id="RHEA:10684"/>
        <dbReference type="Rhea" id="RHEA-COMP:10136"/>
        <dbReference type="Rhea" id="RHEA-COMP:20101"/>
        <dbReference type="ChEBI" id="CHEBI:15377"/>
        <dbReference type="ChEBI" id="CHEBI:43474"/>
        <dbReference type="ChEBI" id="CHEBI:46858"/>
        <dbReference type="ChEBI" id="CHEBI:61978"/>
        <dbReference type="EC" id="3.1.3.48"/>
    </reaction>
</comment>
<comment type="subcellular location">
    <subcellularLocation>
        <location evidence="1">Cell membrane</location>
        <topology evidence="1">Lipid-anchor</topology>
        <orientation evidence="1">Cytoplasmic side</orientation>
    </subcellularLocation>
</comment>
<feature type="domain" description="Tyrosine specific protein phosphatases" evidence="17">
    <location>
        <begin position="64"/>
        <end position="122"/>
    </location>
</feature>
<comment type="catalytic activity">
    <reaction evidence="11">
        <text>O-phospho-L-seryl-[protein] + H2O = L-seryl-[protein] + phosphate</text>
        <dbReference type="Rhea" id="RHEA:20629"/>
        <dbReference type="Rhea" id="RHEA-COMP:9863"/>
        <dbReference type="Rhea" id="RHEA-COMP:11604"/>
        <dbReference type="ChEBI" id="CHEBI:15377"/>
        <dbReference type="ChEBI" id="CHEBI:29999"/>
        <dbReference type="ChEBI" id="CHEBI:43474"/>
        <dbReference type="ChEBI" id="CHEBI:83421"/>
        <dbReference type="EC" id="3.1.3.16"/>
    </reaction>
</comment>
<accession>A0A6F9DAR5</accession>
<dbReference type="SUPFAM" id="SSF52799">
    <property type="entry name" value="(Phosphotyrosine protein) phosphatases II"/>
    <property type="match status" value="1"/>
</dbReference>